<dbReference type="PROSITE" id="PS50097">
    <property type="entry name" value="BTB"/>
    <property type="match status" value="1"/>
</dbReference>
<dbReference type="Gene3D" id="3.30.710.10">
    <property type="entry name" value="Potassium Channel Kv1.1, Chain A"/>
    <property type="match status" value="1"/>
</dbReference>
<dbReference type="InterPro" id="IPR011705">
    <property type="entry name" value="BACK"/>
</dbReference>
<accession>A0A2Z6S515</accession>
<sequence length="475" mass="55265">MDENKFLPKLSQNLLEILNDEEYYDVTIEVGNDPYVKIFRAHMVILHYRSPYLQRILSTNKKKNDGTLSPIKLPNISPEIFQIILRYIYGGRLSLEEYDASDIIKILVASCDLGLNELISYLQSFLVENKASWMEQNFDFVYQTIFKYDLLLDLQNYCTNLIRKEPEKIFKSPNFTSISEKLLVTIIQSDNLQMNEFQVWGYVLKWGHAQNPGLPSEIVDFSKDDFNTLKNTLQKFIPFIKFYDFTSKEFKEKVLPYKKILPKELYKELLNTYLDLSDPNSKPNDEPKPQIVKETKKTKETELGTVDSKIMTHHHVELISKWINRLEITDNLTTQYEFKLLFRASRDGYCRDKFHEICNNKSPTVTVVKVEGSNEILGGYNPVEWKSDSSYGITKDSFIFSFNNDGTKNYILSRVMDGNNATYNSSSCGPKFGRGDLVIWSTVNGCSCKKAYYEKPIRKVTNEFDTEECEIFQIV</sequence>
<name>A0A2Z6S515_9GLOM</name>
<dbReference type="SUPFAM" id="SSF54695">
    <property type="entry name" value="POZ domain"/>
    <property type="match status" value="1"/>
</dbReference>
<dbReference type="SMART" id="SM00584">
    <property type="entry name" value="TLDc"/>
    <property type="match status" value="1"/>
</dbReference>
<organism evidence="3 4">
    <name type="scientific">Rhizophagus clarus</name>
    <dbReference type="NCBI Taxonomy" id="94130"/>
    <lineage>
        <taxon>Eukaryota</taxon>
        <taxon>Fungi</taxon>
        <taxon>Fungi incertae sedis</taxon>
        <taxon>Mucoromycota</taxon>
        <taxon>Glomeromycotina</taxon>
        <taxon>Glomeromycetes</taxon>
        <taxon>Glomerales</taxon>
        <taxon>Glomeraceae</taxon>
        <taxon>Rhizophagus</taxon>
    </lineage>
</organism>
<dbReference type="EMBL" id="BEXD01004374">
    <property type="protein sequence ID" value="GBC10336.1"/>
    <property type="molecule type" value="Genomic_DNA"/>
</dbReference>
<dbReference type="CDD" id="cd18186">
    <property type="entry name" value="BTB_POZ_ZBTB_KLHL-like"/>
    <property type="match status" value="1"/>
</dbReference>
<dbReference type="Pfam" id="PF07707">
    <property type="entry name" value="BACK"/>
    <property type="match status" value="1"/>
</dbReference>
<dbReference type="AlphaFoldDB" id="A0A2Z6S515"/>
<dbReference type="PANTHER" id="PTHR46965:SF1">
    <property type="entry name" value="BTB_POZ DOMAIN-CONTAINING PROTEIN 19"/>
    <property type="match status" value="1"/>
</dbReference>
<dbReference type="PROSITE" id="PS51886">
    <property type="entry name" value="TLDC"/>
    <property type="match status" value="1"/>
</dbReference>
<dbReference type="Proteomes" id="UP000247702">
    <property type="component" value="Unassembled WGS sequence"/>
</dbReference>
<evidence type="ECO:0000259" key="2">
    <source>
        <dbReference type="PROSITE" id="PS51886"/>
    </source>
</evidence>
<dbReference type="Gene3D" id="1.25.40.420">
    <property type="match status" value="1"/>
</dbReference>
<dbReference type="SMART" id="SM00225">
    <property type="entry name" value="BTB"/>
    <property type="match status" value="1"/>
</dbReference>
<evidence type="ECO:0000259" key="1">
    <source>
        <dbReference type="PROSITE" id="PS50097"/>
    </source>
</evidence>
<evidence type="ECO:0000313" key="4">
    <source>
        <dbReference type="Proteomes" id="UP000247702"/>
    </source>
</evidence>
<feature type="domain" description="BTB" evidence="1">
    <location>
        <begin position="24"/>
        <end position="97"/>
    </location>
</feature>
<evidence type="ECO:0000313" key="3">
    <source>
        <dbReference type="EMBL" id="GBC10336.1"/>
    </source>
</evidence>
<protein>
    <recommendedName>
        <fullName evidence="5">BTB domain-containing protein</fullName>
    </recommendedName>
</protein>
<dbReference type="InterPro" id="IPR011333">
    <property type="entry name" value="SKP1/BTB/POZ_sf"/>
</dbReference>
<keyword evidence="4" id="KW-1185">Reference proteome</keyword>
<dbReference type="InterPro" id="IPR000210">
    <property type="entry name" value="BTB/POZ_dom"/>
</dbReference>
<feature type="domain" description="TLDc" evidence="2">
    <location>
        <begin position="309"/>
        <end position="475"/>
    </location>
</feature>
<dbReference type="PANTHER" id="PTHR46965">
    <property type="entry name" value="BTB/POZ DOMAIN-CONTAINING PROTEIN 19"/>
    <property type="match status" value="1"/>
</dbReference>
<dbReference type="Pfam" id="PF07534">
    <property type="entry name" value="TLD"/>
    <property type="match status" value="1"/>
</dbReference>
<proteinExistence type="predicted"/>
<dbReference type="InterPro" id="IPR006571">
    <property type="entry name" value="TLDc_dom"/>
</dbReference>
<evidence type="ECO:0008006" key="5">
    <source>
        <dbReference type="Google" id="ProtNLM"/>
    </source>
</evidence>
<reference evidence="3 4" key="1">
    <citation type="submission" date="2017-11" db="EMBL/GenBank/DDBJ databases">
        <title>The genome of Rhizophagus clarus HR1 reveals common genetic basis of auxotrophy among arbuscular mycorrhizal fungi.</title>
        <authorList>
            <person name="Kobayashi Y."/>
        </authorList>
    </citation>
    <scope>NUCLEOTIDE SEQUENCE [LARGE SCALE GENOMIC DNA]</scope>
    <source>
        <strain evidence="3 4">HR1</strain>
    </source>
</reference>
<dbReference type="InterPro" id="IPR042846">
    <property type="entry name" value="BTBD19"/>
</dbReference>
<comment type="caution">
    <text evidence="3">The sequence shown here is derived from an EMBL/GenBank/DDBJ whole genome shotgun (WGS) entry which is preliminary data.</text>
</comment>
<dbReference type="Pfam" id="PF00651">
    <property type="entry name" value="BTB"/>
    <property type="match status" value="1"/>
</dbReference>
<gene>
    <name evidence="3" type="ORF">RclHR1_09530011</name>
</gene>